<dbReference type="RefSeq" id="WP_139515726.1">
    <property type="nucleotide sequence ID" value="NZ_CP040896.1"/>
</dbReference>
<keyword evidence="5 6" id="KW-0408">Iron</keyword>
<reference evidence="9 10" key="1">
    <citation type="submission" date="2019-06" db="EMBL/GenBank/DDBJ databases">
        <authorList>
            <person name="Srinivasan S."/>
        </authorList>
    </citation>
    <scope>NUCLEOTIDE SEQUENCE [LARGE SCALE GENOMIC DNA]</scope>
    <source>
        <strain evidence="9 10">17J68-5</strain>
    </source>
</reference>
<evidence type="ECO:0000313" key="9">
    <source>
        <dbReference type="EMBL" id="QDA60550.1"/>
    </source>
</evidence>
<organism evidence="9 10">
    <name type="scientific">Hymenobacter jejuensis</name>
    <dbReference type="NCBI Taxonomy" id="2502781"/>
    <lineage>
        <taxon>Bacteria</taxon>
        <taxon>Pseudomonadati</taxon>
        <taxon>Bacteroidota</taxon>
        <taxon>Cytophagia</taxon>
        <taxon>Cytophagales</taxon>
        <taxon>Hymenobacteraceae</taxon>
        <taxon>Hymenobacter</taxon>
    </lineage>
</organism>
<dbReference type="Gene3D" id="1.10.760.10">
    <property type="entry name" value="Cytochrome c-like domain"/>
    <property type="match status" value="1"/>
</dbReference>
<evidence type="ECO:0000259" key="8">
    <source>
        <dbReference type="PROSITE" id="PS51007"/>
    </source>
</evidence>
<dbReference type="Pfam" id="PF13442">
    <property type="entry name" value="Cytochrome_CBB3"/>
    <property type="match status" value="1"/>
</dbReference>
<evidence type="ECO:0000256" key="7">
    <source>
        <dbReference type="SAM" id="SignalP"/>
    </source>
</evidence>
<keyword evidence="3 6" id="KW-0479">Metal-binding</keyword>
<dbReference type="SUPFAM" id="SSF46626">
    <property type="entry name" value="Cytochrome c"/>
    <property type="match status" value="1"/>
</dbReference>
<feature type="domain" description="Cytochrome c" evidence="8">
    <location>
        <begin position="55"/>
        <end position="130"/>
    </location>
</feature>
<feature type="signal peptide" evidence="7">
    <location>
        <begin position="1"/>
        <end position="23"/>
    </location>
</feature>
<dbReference type="InterPro" id="IPR050597">
    <property type="entry name" value="Cytochrome_c_Oxidase_Subunit"/>
</dbReference>
<dbReference type="PANTHER" id="PTHR33751">
    <property type="entry name" value="CBB3-TYPE CYTOCHROME C OXIDASE SUBUNIT FIXP"/>
    <property type="match status" value="1"/>
</dbReference>
<dbReference type="KEGG" id="hyj:FHG12_10710"/>
<dbReference type="GO" id="GO:0005506">
    <property type="term" value="F:iron ion binding"/>
    <property type="evidence" value="ECO:0007669"/>
    <property type="project" value="InterPro"/>
</dbReference>
<feature type="chain" id="PRO_5022908556" evidence="7">
    <location>
        <begin position="24"/>
        <end position="130"/>
    </location>
</feature>
<dbReference type="GO" id="GO:0020037">
    <property type="term" value="F:heme binding"/>
    <property type="evidence" value="ECO:0007669"/>
    <property type="project" value="InterPro"/>
</dbReference>
<dbReference type="PRINTS" id="PR00605">
    <property type="entry name" value="CYTCHROMECIC"/>
</dbReference>
<evidence type="ECO:0000256" key="5">
    <source>
        <dbReference type="ARBA" id="ARBA00023004"/>
    </source>
</evidence>
<evidence type="ECO:0000256" key="1">
    <source>
        <dbReference type="ARBA" id="ARBA00022448"/>
    </source>
</evidence>
<dbReference type="AlphaFoldDB" id="A0A5B7ZZV5"/>
<dbReference type="InterPro" id="IPR008168">
    <property type="entry name" value="Cyt_C_IC"/>
</dbReference>
<name>A0A5B7ZZV5_9BACT</name>
<dbReference type="GO" id="GO:0009055">
    <property type="term" value="F:electron transfer activity"/>
    <property type="evidence" value="ECO:0007669"/>
    <property type="project" value="InterPro"/>
</dbReference>
<dbReference type="PANTHER" id="PTHR33751:SF1">
    <property type="entry name" value="CBB3-TYPE CYTOCHROME C OXIDASE SUBUNIT FIXP"/>
    <property type="match status" value="1"/>
</dbReference>
<proteinExistence type="predicted"/>
<keyword evidence="2 6" id="KW-0349">Heme</keyword>
<keyword evidence="10" id="KW-1185">Reference proteome</keyword>
<accession>A0A5B7ZZV5</accession>
<dbReference type="Proteomes" id="UP000305398">
    <property type="component" value="Chromosome"/>
</dbReference>
<dbReference type="OrthoDB" id="9811395at2"/>
<dbReference type="EMBL" id="CP040896">
    <property type="protein sequence ID" value="QDA60550.1"/>
    <property type="molecule type" value="Genomic_DNA"/>
</dbReference>
<keyword evidence="4" id="KW-0249">Electron transport</keyword>
<keyword evidence="1" id="KW-0813">Transport</keyword>
<keyword evidence="7" id="KW-0732">Signal</keyword>
<dbReference type="PROSITE" id="PS51007">
    <property type="entry name" value="CYTC"/>
    <property type="match status" value="1"/>
</dbReference>
<protein>
    <submittedName>
        <fullName evidence="9">C-type cytochrome</fullName>
    </submittedName>
</protein>
<dbReference type="InterPro" id="IPR036909">
    <property type="entry name" value="Cyt_c-like_dom_sf"/>
</dbReference>
<gene>
    <name evidence="9" type="ORF">FHG12_10710</name>
</gene>
<sequence>MKCFFPALLRGLLPLGIASVAFWGCSSTDTTRAEPAVTTPDPAAPAAIVNTLENDALAAGQTLYASNCAVCHGDDGRKGLNGAHDLSKSNLTAAGRVYLVTNGLGKMPPFKGRLSEQEIEQVVAYSLTLR</sequence>
<evidence type="ECO:0000256" key="6">
    <source>
        <dbReference type="PROSITE-ProRule" id="PRU00433"/>
    </source>
</evidence>
<evidence type="ECO:0000256" key="2">
    <source>
        <dbReference type="ARBA" id="ARBA00022617"/>
    </source>
</evidence>
<dbReference type="InterPro" id="IPR009056">
    <property type="entry name" value="Cyt_c-like_dom"/>
</dbReference>
<evidence type="ECO:0000313" key="10">
    <source>
        <dbReference type="Proteomes" id="UP000305398"/>
    </source>
</evidence>
<evidence type="ECO:0000256" key="3">
    <source>
        <dbReference type="ARBA" id="ARBA00022723"/>
    </source>
</evidence>
<evidence type="ECO:0000256" key="4">
    <source>
        <dbReference type="ARBA" id="ARBA00022982"/>
    </source>
</evidence>